<feature type="region of interest" description="Disordered" evidence="1">
    <location>
        <begin position="55"/>
        <end position="97"/>
    </location>
</feature>
<dbReference type="AlphaFoldDB" id="A0A4Z1FKX2"/>
<feature type="region of interest" description="Disordered" evidence="1">
    <location>
        <begin position="1"/>
        <end position="43"/>
    </location>
</feature>
<feature type="compositionally biased region" description="Basic and acidic residues" evidence="1">
    <location>
        <begin position="55"/>
        <end position="66"/>
    </location>
</feature>
<keyword evidence="3" id="KW-1185">Reference proteome</keyword>
<evidence type="ECO:0000313" key="3">
    <source>
        <dbReference type="Proteomes" id="UP000297910"/>
    </source>
</evidence>
<evidence type="ECO:0000313" key="2">
    <source>
        <dbReference type="EMBL" id="TGO22171.1"/>
    </source>
</evidence>
<accession>A0A4Z1FKX2</accession>
<evidence type="ECO:0000256" key="1">
    <source>
        <dbReference type="SAM" id="MobiDB-lite"/>
    </source>
</evidence>
<reference evidence="2 3" key="1">
    <citation type="submission" date="2017-12" db="EMBL/GenBank/DDBJ databases">
        <title>Comparative genomics of Botrytis spp.</title>
        <authorList>
            <person name="Valero-Jimenez C.A."/>
            <person name="Tapia P."/>
            <person name="Veloso J."/>
            <person name="Silva-Moreno E."/>
            <person name="Staats M."/>
            <person name="Valdes J.H."/>
            <person name="Van Kan J.A.L."/>
        </authorList>
    </citation>
    <scope>NUCLEOTIDE SEQUENCE [LARGE SCALE GENOMIC DNA]</scope>
    <source>
        <strain evidence="2 3">Bp0003</strain>
    </source>
</reference>
<feature type="compositionally biased region" description="Basic and acidic residues" evidence="1">
    <location>
        <begin position="1"/>
        <end position="18"/>
    </location>
</feature>
<feature type="compositionally biased region" description="Basic and acidic residues" evidence="1">
    <location>
        <begin position="33"/>
        <end position="43"/>
    </location>
</feature>
<organism evidence="2 3">
    <name type="scientific">Botrytis paeoniae</name>
    <dbReference type="NCBI Taxonomy" id="278948"/>
    <lineage>
        <taxon>Eukaryota</taxon>
        <taxon>Fungi</taxon>
        <taxon>Dikarya</taxon>
        <taxon>Ascomycota</taxon>
        <taxon>Pezizomycotina</taxon>
        <taxon>Leotiomycetes</taxon>
        <taxon>Helotiales</taxon>
        <taxon>Sclerotiniaceae</taxon>
        <taxon>Botrytis</taxon>
    </lineage>
</organism>
<name>A0A4Z1FKX2_9HELO</name>
<sequence>MLGKSHESPTENAQHQEQEPIAQNEASDSINCSEDKSIIDDTFQNHKQEAQLCESKELTESTKEKLPAQAQMEVEQSKSKKIETAALHPPSKDTITE</sequence>
<comment type="caution">
    <text evidence="2">The sequence shown here is derived from an EMBL/GenBank/DDBJ whole genome shotgun (WGS) entry which is preliminary data.</text>
</comment>
<gene>
    <name evidence="2" type="ORF">BPAE_0179g00100</name>
</gene>
<proteinExistence type="predicted"/>
<dbReference type="Proteomes" id="UP000297910">
    <property type="component" value="Unassembled WGS sequence"/>
</dbReference>
<protein>
    <submittedName>
        <fullName evidence="2">Uncharacterized protein</fullName>
    </submittedName>
</protein>
<dbReference type="EMBL" id="PQXI01000179">
    <property type="protein sequence ID" value="TGO22171.1"/>
    <property type="molecule type" value="Genomic_DNA"/>
</dbReference>